<dbReference type="EMBL" id="JROU02001479">
    <property type="protein sequence ID" value="OEH76377.1"/>
    <property type="molecule type" value="Genomic_DNA"/>
</dbReference>
<sequence length="227" mass="25838">MAHLGRKSSEVSGGYSLFEQAEEHQEAAVGAVVLQQAADLARNLPAFIRVDAFTEQAKVKRLFLLWAATKWIREAFALGIRVRRAPVVGMQQALQSLLYSTLVTAPVKHSSDTRAHLVVLRQQDLPHPKQNAHYESVRLVHRQHWSNAVKGIRRLHAFQQKALRCKQLVRCSALLQQLMALLKVWNYAQYKRRPLCGVWAILDLRKSTQPQQPDKLGGMKHHSIDLH</sequence>
<name>A0A1D3CYU9_9EIME</name>
<proteinExistence type="predicted"/>
<evidence type="ECO:0000313" key="1">
    <source>
        <dbReference type="EMBL" id="OEH76377.1"/>
    </source>
</evidence>
<keyword evidence="2" id="KW-1185">Reference proteome</keyword>
<comment type="caution">
    <text evidence="1">The sequence shown here is derived from an EMBL/GenBank/DDBJ whole genome shotgun (WGS) entry which is preliminary data.</text>
</comment>
<gene>
    <name evidence="1" type="ORF">cyc_02578</name>
</gene>
<reference evidence="1 2" key="1">
    <citation type="journal article" date="2016" name="BMC Genomics">
        <title>Comparative genomics reveals Cyclospora cayetanensis possesses coccidia-like metabolism and invasion components but unique surface antigens.</title>
        <authorList>
            <person name="Liu S."/>
            <person name="Wang L."/>
            <person name="Zheng H."/>
            <person name="Xu Z."/>
            <person name="Roellig D.M."/>
            <person name="Li N."/>
            <person name="Frace M.A."/>
            <person name="Tang K."/>
            <person name="Arrowood M.J."/>
            <person name="Moss D.M."/>
            <person name="Zhang L."/>
            <person name="Feng Y."/>
            <person name="Xiao L."/>
        </authorList>
    </citation>
    <scope>NUCLEOTIDE SEQUENCE [LARGE SCALE GENOMIC DNA]</scope>
    <source>
        <strain evidence="1 2">CHN_HEN01</strain>
    </source>
</reference>
<dbReference type="Proteomes" id="UP000095192">
    <property type="component" value="Unassembled WGS sequence"/>
</dbReference>
<protein>
    <submittedName>
        <fullName evidence="1">Uncharacterized protein</fullName>
    </submittedName>
</protein>
<dbReference type="InParanoid" id="A0A1D3CYU9"/>
<evidence type="ECO:0000313" key="2">
    <source>
        <dbReference type="Proteomes" id="UP000095192"/>
    </source>
</evidence>
<organism evidence="1 2">
    <name type="scientific">Cyclospora cayetanensis</name>
    <dbReference type="NCBI Taxonomy" id="88456"/>
    <lineage>
        <taxon>Eukaryota</taxon>
        <taxon>Sar</taxon>
        <taxon>Alveolata</taxon>
        <taxon>Apicomplexa</taxon>
        <taxon>Conoidasida</taxon>
        <taxon>Coccidia</taxon>
        <taxon>Eucoccidiorida</taxon>
        <taxon>Eimeriorina</taxon>
        <taxon>Eimeriidae</taxon>
        <taxon>Cyclospora</taxon>
    </lineage>
</organism>
<dbReference type="VEuPathDB" id="ToxoDB:cyc_02578"/>
<dbReference type="AlphaFoldDB" id="A0A1D3CYU9"/>
<accession>A0A1D3CYU9</accession>